<proteinExistence type="predicted"/>
<dbReference type="RefSeq" id="WP_002402415.1">
    <property type="nucleotide sequence ID" value="NZ_GL454469.1"/>
</dbReference>
<dbReference type="InterPro" id="IPR010064">
    <property type="entry name" value="HK97-gp10_tail"/>
</dbReference>
<evidence type="ECO:0000313" key="2">
    <source>
        <dbReference type="Proteomes" id="UP000004846"/>
    </source>
</evidence>
<organism evidence="1 2">
    <name type="scientific">Enterococcus faecalis TX4248</name>
    <dbReference type="NCBI Taxonomy" id="749495"/>
    <lineage>
        <taxon>Bacteria</taxon>
        <taxon>Bacillati</taxon>
        <taxon>Bacillota</taxon>
        <taxon>Bacilli</taxon>
        <taxon>Lactobacillales</taxon>
        <taxon>Enterococcaceae</taxon>
        <taxon>Enterococcus</taxon>
    </lineage>
</organism>
<name>A0A125W3Z9_ENTFL</name>
<reference evidence="1 2" key="1">
    <citation type="submission" date="2010-07" db="EMBL/GenBank/DDBJ databases">
        <authorList>
            <person name="Sid Ahmed O."/>
        </authorList>
    </citation>
    <scope>NUCLEOTIDE SEQUENCE [LARGE SCALE GENOMIC DNA]</scope>
    <source>
        <strain evidence="1 2">TX4248</strain>
    </source>
</reference>
<sequence>MSKSDFRMTSNADKVIANLKKMTPIAEKEGIAMVNDSLAKIYQLIVPITPIKTGDLRRGYRIIKARKTSSGRIVGALINNEKYFKYVNDGHRTKNGGFVKGRFMLQKSYKLAHATYIPKRFKQMAIVIAKKG</sequence>
<dbReference type="EMBL" id="AEBR01000073">
    <property type="protein sequence ID" value="EFM82182.1"/>
    <property type="molecule type" value="Genomic_DNA"/>
</dbReference>
<dbReference type="Proteomes" id="UP000004846">
    <property type="component" value="Unassembled WGS sequence"/>
</dbReference>
<dbReference type="AlphaFoldDB" id="A0A125W3Z9"/>
<protein>
    <recommendedName>
        <fullName evidence="3">HK97 gp10 family phage protein</fullName>
    </recommendedName>
</protein>
<accession>A0A125W3Z9</accession>
<dbReference type="HOGENOM" id="CLU_157844_0_0_9"/>
<gene>
    <name evidence="1" type="ORF">HMPREF9498_02193</name>
</gene>
<evidence type="ECO:0008006" key="3">
    <source>
        <dbReference type="Google" id="ProtNLM"/>
    </source>
</evidence>
<evidence type="ECO:0000313" key="1">
    <source>
        <dbReference type="EMBL" id="EFM82182.1"/>
    </source>
</evidence>
<dbReference type="Pfam" id="PF04883">
    <property type="entry name" value="HK97-gp10_like"/>
    <property type="match status" value="1"/>
</dbReference>
<comment type="caution">
    <text evidence="1">The sequence shown here is derived from an EMBL/GenBank/DDBJ whole genome shotgun (WGS) entry which is preliminary data.</text>
</comment>